<evidence type="ECO:0000313" key="1">
    <source>
        <dbReference type="EMBL" id="GBH17927.1"/>
    </source>
</evidence>
<reference evidence="1 2" key="1">
    <citation type="submission" date="2018-04" db="EMBL/GenBank/DDBJ databases">
        <title>Draft genome sequence of Pseudomonas syringae pv. actinidiae biovar 3 strains isolated from kiwifruit in Kagawa prefecture.</title>
        <authorList>
            <person name="Tabuchi M."/>
            <person name="Saito M."/>
            <person name="Fujiwara S."/>
            <person name="Sasa N."/>
            <person name="Akimitsu K."/>
            <person name="Gomi K."/>
            <person name="Konishi-Sugita S."/>
            <person name="Hamano K."/>
            <person name="Kataoka I."/>
        </authorList>
    </citation>
    <scope>NUCLEOTIDE SEQUENCE [LARGE SCALE GENOMIC DNA]</scope>
    <source>
        <strain evidence="1 2">MAFF212211</strain>
    </source>
</reference>
<comment type="caution">
    <text evidence="1">The sequence shown here is derived from an EMBL/GenBank/DDBJ whole genome shotgun (WGS) entry which is preliminary data.</text>
</comment>
<accession>A0AAN4TM84</accession>
<proteinExistence type="predicted"/>
<dbReference type="Proteomes" id="UP000248291">
    <property type="component" value="Unassembled WGS sequence"/>
</dbReference>
<organism evidence="1 2">
    <name type="scientific">Pseudomonas syringae pv. actinidiae</name>
    <dbReference type="NCBI Taxonomy" id="103796"/>
    <lineage>
        <taxon>Bacteria</taxon>
        <taxon>Pseudomonadati</taxon>
        <taxon>Pseudomonadota</taxon>
        <taxon>Gammaproteobacteria</taxon>
        <taxon>Pseudomonadales</taxon>
        <taxon>Pseudomonadaceae</taxon>
        <taxon>Pseudomonas</taxon>
        <taxon>Pseudomonas syringae</taxon>
    </lineage>
</organism>
<gene>
    <name evidence="1" type="ORF">KPSA3_03904</name>
</gene>
<dbReference type="EMBL" id="BGKA01000129">
    <property type="protein sequence ID" value="GBH17927.1"/>
    <property type="molecule type" value="Genomic_DNA"/>
</dbReference>
<sequence>MKTKSNTMRRLTREVVTLGGAAGCYAAGI</sequence>
<evidence type="ECO:0000313" key="2">
    <source>
        <dbReference type="Proteomes" id="UP000248291"/>
    </source>
</evidence>
<dbReference type="AlphaFoldDB" id="A0AAN4TM84"/>
<protein>
    <submittedName>
        <fullName evidence="1">Uncharacterized protein</fullName>
    </submittedName>
</protein>
<name>A0AAN4TM84_PSESF</name>